<dbReference type="GO" id="GO:0005102">
    <property type="term" value="F:signaling receptor binding"/>
    <property type="evidence" value="ECO:0007669"/>
    <property type="project" value="TreeGrafter"/>
</dbReference>
<dbReference type="InterPro" id="IPR021088">
    <property type="entry name" value="Osteocrin"/>
</dbReference>
<dbReference type="GeneTree" id="ENSGT00390000001750"/>
<evidence type="ECO:0000313" key="2">
    <source>
        <dbReference type="Ensembl" id="ENSECRP00000008907.1"/>
    </source>
</evidence>
<dbReference type="GeneID" id="114644227"/>
<dbReference type="PANTHER" id="PTHR35353">
    <property type="entry name" value="OSTEOCRIN"/>
    <property type="match status" value="1"/>
</dbReference>
<dbReference type="Proteomes" id="UP000694620">
    <property type="component" value="Chromosome 2"/>
</dbReference>
<evidence type="ECO:0000256" key="1">
    <source>
        <dbReference type="SAM" id="SignalP"/>
    </source>
</evidence>
<keyword evidence="3" id="KW-1185">Reference proteome</keyword>
<dbReference type="CTD" id="344901"/>
<dbReference type="OrthoDB" id="9900165at2759"/>
<feature type="signal peptide" evidence="1">
    <location>
        <begin position="1"/>
        <end position="24"/>
    </location>
</feature>
<reference evidence="2" key="1">
    <citation type="submission" date="2021-06" db="EMBL/GenBank/DDBJ databases">
        <authorList>
            <consortium name="Wellcome Sanger Institute Data Sharing"/>
        </authorList>
    </citation>
    <scope>NUCLEOTIDE SEQUENCE [LARGE SCALE GENOMIC DNA]</scope>
</reference>
<organism evidence="2 3">
    <name type="scientific">Erpetoichthys calabaricus</name>
    <name type="common">Rope fish</name>
    <name type="synonym">Calamoichthys calabaricus</name>
    <dbReference type="NCBI Taxonomy" id="27687"/>
    <lineage>
        <taxon>Eukaryota</taxon>
        <taxon>Metazoa</taxon>
        <taxon>Chordata</taxon>
        <taxon>Craniata</taxon>
        <taxon>Vertebrata</taxon>
        <taxon>Euteleostomi</taxon>
        <taxon>Actinopterygii</taxon>
        <taxon>Polypteriformes</taxon>
        <taxon>Polypteridae</taxon>
        <taxon>Erpetoichthys</taxon>
    </lineage>
</organism>
<dbReference type="Pfam" id="PF11037">
    <property type="entry name" value="Musclin"/>
    <property type="match status" value="1"/>
</dbReference>
<reference evidence="2" key="2">
    <citation type="submission" date="2025-08" db="UniProtKB">
        <authorList>
            <consortium name="Ensembl"/>
        </authorList>
    </citation>
    <scope>IDENTIFICATION</scope>
</reference>
<gene>
    <name evidence="2" type="primary">OSTN</name>
    <name evidence="2" type="synonym">ostn</name>
</gene>
<reference evidence="2" key="3">
    <citation type="submission" date="2025-09" db="UniProtKB">
        <authorList>
            <consortium name="Ensembl"/>
        </authorList>
    </citation>
    <scope>IDENTIFICATION</scope>
</reference>
<keyword evidence="1" id="KW-0732">Signal</keyword>
<accession>A0A8C4RWX9</accession>
<proteinExistence type="predicted"/>
<sequence length="133" mass="15063">MISLRWPLLHTLLVITSLHWITERNQLVEGAPELLDTLLVHDTESQSMSSEEKSANDLTTKLFLLDELVNLENDIMETKKKRSFTGFGSPLDRLSISTMEVKGKPRKVVDIPKRRYGIPIDRLGINHLASGRG</sequence>
<feature type="chain" id="PRO_5034099870" evidence="1">
    <location>
        <begin position="25"/>
        <end position="133"/>
    </location>
</feature>
<dbReference type="PANTHER" id="PTHR35353:SF1">
    <property type="entry name" value="OSTEOCRIN"/>
    <property type="match status" value="1"/>
</dbReference>
<dbReference type="GO" id="GO:0005615">
    <property type="term" value="C:extracellular space"/>
    <property type="evidence" value="ECO:0007669"/>
    <property type="project" value="TreeGrafter"/>
</dbReference>
<dbReference type="RefSeq" id="XP_028648234.1">
    <property type="nucleotide sequence ID" value="XM_028792401.2"/>
</dbReference>
<dbReference type="AlphaFoldDB" id="A0A8C4RWX9"/>
<dbReference type="GO" id="GO:0009755">
    <property type="term" value="P:hormone-mediated signaling pathway"/>
    <property type="evidence" value="ECO:0007669"/>
    <property type="project" value="TreeGrafter"/>
</dbReference>
<name>A0A8C4RWX9_ERPCA</name>
<dbReference type="Ensembl" id="ENSECRT00000009055.1">
    <property type="protein sequence ID" value="ENSECRP00000008907.1"/>
    <property type="gene ID" value="ENSECRG00000005988.1"/>
</dbReference>
<dbReference type="RefSeq" id="XP_028648235.1">
    <property type="nucleotide sequence ID" value="XM_028792402.2"/>
</dbReference>
<evidence type="ECO:0000313" key="3">
    <source>
        <dbReference type="Proteomes" id="UP000694620"/>
    </source>
</evidence>
<protein>
    <submittedName>
        <fullName evidence="2">Osteocrin</fullName>
    </submittedName>
</protein>